<dbReference type="SMART" id="SM00086">
    <property type="entry name" value="PAC"/>
    <property type="match status" value="1"/>
</dbReference>
<keyword evidence="3" id="KW-0157">Chromophore</keyword>
<evidence type="ECO:0000256" key="3">
    <source>
        <dbReference type="ARBA" id="ARBA00022991"/>
    </source>
</evidence>
<dbReference type="PROSITE" id="PS50113">
    <property type="entry name" value="PAC"/>
    <property type="match status" value="1"/>
</dbReference>
<evidence type="ECO:0000256" key="1">
    <source>
        <dbReference type="ARBA" id="ARBA00022630"/>
    </source>
</evidence>
<dbReference type="Gene3D" id="3.30.450.20">
    <property type="entry name" value="PAS domain"/>
    <property type="match status" value="1"/>
</dbReference>
<organism evidence="6 7">
    <name type="scientific">Skermanella stibiiresistens SB22</name>
    <dbReference type="NCBI Taxonomy" id="1385369"/>
    <lineage>
        <taxon>Bacteria</taxon>
        <taxon>Pseudomonadati</taxon>
        <taxon>Pseudomonadota</taxon>
        <taxon>Alphaproteobacteria</taxon>
        <taxon>Rhodospirillales</taxon>
        <taxon>Azospirillaceae</taxon>
        <taxon>Skermanella</taxon>
    </lineage>
</organism>
<dbReference type="Proteomes" id="UP000019486">
    <property type="component" value="Unassembled WGS sequence"/>
</dbReference>
<keyword evidence="7" id="KW-1185">Reference proteome</keyword>
<dbReference type="PATRIC" id="fig|1385369.3.peg.6686"/>
<dbReference type="InterPro" id="IPR035965">
    <property type="entry name" value="PAS-like_dom_sf"/>
</dbReference>
<dbReference type="PANTHER" id="PTHR47429:SF2">
    <property type="entry name" value="PROTEIN TWIN LOV 1"/>
    <property type="match status" value="1"/>
</dbReference>
<dbReference type="InterPro" id="IPR000014">
    <property type="entry name" value="PAS"/>
</dbReference>
<evidence type="ECO:0000313" key="7">
    <source>
        <dbReference type="Proteomes" id="UP000019486"/>
    </source>
</evidence>
<dbReference type="Pfam" id="PF13426">
    <property type="entry name" value="PAS_9"/>
    <property type="match status" value="1"/>
</dbReference>
<dbReference type="PROSITE" id="PS50112">
    <property type="entry name" value="PAS"/>
    <property type="match status" value="1"/>
</dbReference>
<dbReference type="PANTHER" id="PTHR47429">
    <property type="entry name" value="PROTEIN TWIN LOV 1"/>
    <property type="match status" value="1"/>
</dbReference>
<dbReference type="NCBIfam" id="TIGR00229">
    <property type="entry name" value="sensory_box"/>
    <property type="match status" value="1"/>
</dbReference>
<comment type="caution">
    <text evidence="6">The sequence shown here is derived from an EMBL/GenBank/DDBJ whole genome shotgun (WGS) entry which is preliminary data.</text>
</comment>
<accession>W9GRC6</accession>
<dbReference type="RefSeq" id="WP_051513883.1">
    <property type="nucleotide sequence ID" value="NZ_AVFL01000047.1"/>
</dbReference>
<dbReference type="InterPro" id="IPR011495">
    <property type="entry name" value="Sig_transdc_His_kin_sub2_dim/P"/>
</dbReference>
<keyword evidence="1" id="KW-0285">Flavoprotein</keyword>
<gene>
    <name evidence="6" type="ORF">N825_28955</name>
</gene>
<dbReference type="SUPFAM" id="SSF55785">
    <property type="entry name" value="PYP-like sensor domain (PAS domain)"/>
    <property type="match status" value="1"/>
</dbReference>
<dbReference type="EMBL" id="AVFL01000047">
    <property type="protein sequence ID" value="EWY36304.1"/>
    <property type="molecule type" value="Genomic_DNA"/>
</dbReference>
<dbReference type="OrthoDB" id="9814202at2"/>
<dbReference type="InterPro" id="IPR001610">
    <property type="entry name" value="PAC"/>
</dbReference>
<name>W9GRC6_9PROT</name>
<feature type="domain" description="PAC" evidence="5">
    <location>
        <begin position="90"/>
        <end position="144"/>
    </location>
</feature>
<protein>
    <recommendedName>
        <fullName evidence="8">Histidine kinase</fullName>
    </recommendedName>
</protein>
<dbReference type="InterPro" id="IPR000700">
    <property type="entry name" value="PAS-assoc_C"/>
</dbReference>
<dbReference type="AlphaFoldDB" id="W9GRC6"/>
<evidence type="ECO:0000259" key="5">
    <source>
        <dbReference type="PROSITE" id="PS50113"/>
    </source>
</evidence>
<proteinExistence type="predicted"/>
<evidence type="ECO:0008006" key="8">
    <source>
        <dbReference type="Google" id="ProtNLM"/>
    </source>
</evidence>
<dbReference type="CDD" id="cd00130">
    <property type="entry name" value="PAS"/>
    <property type="match status" value="1"/>
</dbReference>
<dbReference type="STRING" id="1385369.N825_28955"/>
<keyword evidence="2" id="KW-0288">FMN</keyword>
<evidence type="ECO:0000259" key="4">
    <source>
        <dbReference type="PROSITE" id="PS50112"/>
    </source>
</evidence>
<reference evidence="6 7" key="1">
    <citation type="submission" date="2013-08" db="EMBL/GenBank/DDBJ databases">
        <title>The genome sequence of Skermanella stibiiresistens.</title>
        <authorList>
            <person name="Zhu W."/>
            <person name="Wang G."/>
        </authorList>
    </citation>
    <scope>NUCLEOTIDE SEQUENCE [LARGE SCALE GENOMIC DNA]</scope>
    <source>
        <strain evidence="6 7">SB22</strain>
    </source>
</reference>
<sequence>MDDEPPQVDNAQPSLEAWPLVEVVRQSHTPTVLTNPRLPDNPIVLANDAFLRLTGHGRDEVLGRNCRFLAGSETDRSVSAMIGLAIEEIRPVTATLLNHRKDGSTFWSEIHISPILDAAGTLAFFVGYQTDITRRVEAEQALGRAHHELGERLAEREDLIREIHHRVRNNLQTIISLLNLERRRLDPAMRQWLSVVSQPVNVLGSIHEQLETFANWSVIDFARHLRETGAALAALFEDSIEVDADPFTCDVDAAVSLGLIANELISAQLDLVEGSGGEERATITVRLRHHQTAGVVELRIGVADVGNASWSASDALPPSDIVDALVERIGAELVPDPSGRPAVTLVVPTRNLIPETRSPC</sequence>
<evidence type="ECO:0000256" key="2">
    <source>
        <dbReference type="ARBA" id="ARBA00022643"/>
    </source>
</evidence>
<evidence type="ECO:0000313" key="6">
    <source>
        <dbReference type="EMBL" id="EWY36304.1"/>
    </source>
</evidence>
<dbReference type="Pfam" id="PF07568">
    <property type="entry name" value="HisKA_2"/>
    <property type="match status" value="1"/>
</dbReference>
<feature type="domain" description="PAS" evidence="4">
    <location>
        <begin position="40"/>
        <end position="65"/>
    </location>
</feature>